<accession>A0A3D8HK63</accession>
<comment type="caution">
    <text evidence="3">The sequence shown here is derived from an EMBL/GenBank/DDBJ whole genome shotgun (WGS) entry which is preliminary data.</text>
</comment>
<gene>
    <name evidence="3" type="ORF">DWU89_00645</name>
    <name evidence="2" type="ORF">H8784_00630</name>
</gene>
<keyword evidence="1" id="KW-0812">Transmembrane</keyword>
<name>A0A3D8HK63_9BACT</name>
<proteinExistence type="predicted"/>
<evidence type="ECO:0000256" key="1">
    <source>
        <dbReference type="SAM" id="Phobius"/>
    </source>
</evidence>
<feature type="transmembrane region" description="Helical" evidence="1">
    <location>
        <begin position="127"/>
        <end position="153"/>
    </location>
</feature>
<keyword evidence="1" id="KW-0472">Membrane</keyword>
<evidence type="ECO:0000313" key="2">
    <source>
        <dbReference type="EMBL" id="MBC8600224.1"/>
    </source>
</evidence>
<evidence type="ECO:0000313" key="5">
    <source>
        <dbReference type="Proteomes" id="UP000629596"/>
    </source>
</evidence>
<sequence>MAKEKAFTIEGVQGELKLVYGPFKMRLYQDGREIKRQGTFKPKYYVTNTAGEQEEMMLQYGIDFVHVAIFRGQKIALEERLTTAEYIIGGLPVLLIFLGGVIGAVFGVFGATFNYDYMRQEKRMPMQLLVSIGVSVLCYISYFILAIALQLLVGK</sequence>
<dbReference type="EMBL" id="JACRTI010000001">
    <property type="protein sequence ID" value="MBC8600224.1"/>
    <property type="molecule type" value="Genomic_DNA"/>
</dbReference>
<reference evidence="2 5" key="2">
    <citation type="submission" date="2020-08" db="EMBL/GenBank/DDBJ databases">
        <title>Genome public.</title>
        <authorList>
            <person name="Liu C."/>
            <person name="Sun Q."/>
        </authorList>
    </citation>
    <scope>NUCLEOTIDE SEQUENCE [LARGE SCALE GENOMIC DNA]</scope>
    <source>
        <strain evidence="2 5">426_9</strain>
    </source>
</reference>
<evidence type="ECO:0000313" key="3">
    <source>
        <dbReference type="EMBL" id="RDU51172.1"/>
    </source>
</evidence>
<dbReference type="EMBL" id="QREV01000001">
    <property type="protein sequence ID" value="RDU51172.1"/>
    <property type="molecule type" value="Genomic_DNA"/>
</dbReference>
<organism evidence="3 4">
    <name type="scientific">Parabacteroides acidifaciens</name>
    <dbReference type="NCBI Taxonomy" id="2290935"/>
    <lineage>
        <taxon>Bacteria</taxon>
        <taxon>Pseudomonadati</taxon>
        <taxon>Bacteroidota</taxon>
        <taxon>Bacteroidia</taxon>
        <taxon>Bacteroidales</taxon>
        <taxon>Tannerellaceae</taxon>
        <taxon>Parabacteroides</taxon>
    </lineage>
</organism>
<keyword evidence="1" id="KW-1133">Transmembrane helix</keyword>
<evidence type="ECO:0000313" key="4">
    <source>
        <dbReference type="Proteomes" id="UP000256321"/>
    </source>
</evidence>
<dbReference type="Proteomes" id="UP000629596">
    <property type="component" value="Unassembled WGS sequence"/>
</dbReference>
<reference evidence="3 4" key="1">
    <citation type="submission" date="2018-07" db="EMBL/GenBank/DDBJ databases">
        <title>Parabacteroides acidifaciens nov. sp., isolated from human feces.</title>
        <authorList>
            <person name="Wang Y.J."/>
        </authorList>
    </citation>
    <scope>NUCLEOTIDE SEQUENCE [LARGE SCALE GENOMIC DNA]</scope>
    <source>
        <strain evidence="3 4">426-9</strain>
    </source>
</reference>
<dbReference type="RefSeq" id="WP_115497765.1">
    <property type="nucleotide sequence ID" value="NZ_JACRTI010000001.1"/>
</dbReference>
<dbReference type="AlphaFoldDB" id="A0A3D8HK63"/>
<dbReference type="Proteomes" id="UP000256321">
    <property type="component" value="Unassembled WGS sequence"/>
</dbReference>
<protein>
    <submittedName>
        <fullName evidence="3">Uncharacterized protein</fullName>
    </submittedName>
</protein>
<feature type="transmembrane region" description="Helical" evidence="1">
    <location>
        <begin position="86"/>
        <end position="115"/>
    </location>
</feature>
<keyword evidence="5" id="KW-1185">Reference proteome</keyword>